<dbReference type="SMART" id="SM00261">
    <property type="entry name" value="FU"/>
    <property type="match status" value="4"/>
</dbReference>
<keyword evidence="5" id="KW-1133">Transmembrane helix</keyword>
<dbReference type="PANTHER" id="PTHR15332">
    <property type="entry name" value="PROPROTEIN CONVERTASE SUBTILISIN_KEXIN TYPE 5-LIKE"/>
    <property type="match status" value="1"/>
</dbReference>
<evidence type="ECO:0000256" key="2">
    <source>
        <dbReference type="ARBA" id="ARBA00022737"/>
    </source>
</evidence>
<organism evidence="7 8">
    <name type="scientific">Euplotes crassus</name>
    <dbReference type="NCBI Taxonomy" id="5936"/>
    <lineage>
        <taxon>Eukaryota</taxon>
        <taxon>Sar</taxon>
        <taxon>Alveolata</taxon>
        <taxon>Ciliophora</taxon>
        <taxon>Intramacronucleata</taxon>
        <taxon>Spirotrichea</taxon>
        <taxon>Hypotrichia</taxon>
        <taxon>Euplotida</taxon>
        <taxon>Euplotidae</taxon>
        <taxon>Moneuplotes</taxon>
    </lineage>
</organism>
<dbReference type="Proteomes" id="UP001295684">
    <property type="component" value="Unassembled WGS sequence"/>
</dbReference>
<dbReference type="GO" id="GO:0016020">
    <property type="term" value="C:membrane"/>
    <property type="evidence" value="ECO:0007669"/>
    <property type="project" value="InterPro"/>
</dbReference>
<keyword evidence="2" id="KW-0677">Repeat</keyword>
<keyword evidence="5" id="KW-0472">Membrane</keyword>
<keyword evidence="1 6" id="KW-0732">Signal</keyword>
<evidence type="ECO:0000256" key="1">
    <source>
        <dbReference type="ARBA" id="ARBA00022729"/>
    </source>
</evidence>
<keyword evidence="3" id="KW-1015">Disulfide bond</keyword>
<feature type="transmembrane region" description="Helical" evidence="5">
    <location>
        <begin position="1295"/>
        <end position="1315"/>
    </location>
</feature>
<feature type="region of interest" description="Disordered" evidence="4">
    <location>
        <begin position="1577"/>
        <end position="1603"/>
    </location>
</feature>
<evidence type="ECO:0000256" key="3">
    <source>
        <dbReference type="ARBA" id="ARBA00023157"/>
    </source>
</evidence>
<accession>A0AAD1UBX9</accession>
<protein>
    <submittedName>
        <fullName evidence="7">Uncharacterized protein</fullName>
    </submittedName>
</protein>
<dbReference type="Gene3D" id="2.60.40.10">
    <property type="entry name" value="Immunoglobulins"/>
    <property type="match status" value="3"/>
</dbReference>
<name>A0AAD1UBX9_EUPCR</name>
<gene>
    <name evidence="7" type="ORF">ECRASSUSDP1_LOCUS7566</name>
</gene>
<feature type="transmembrane region" description="Helical" evidence="5">
    <location>
        <begin position="1408"/>
        <end position="1427"/>
    </location>
</feature>
<dbReference type="InterPro" id="IPR015919">
    <property type="entry name" value="Cadherin-like_sf"/>
</dbReference>
<evidence type="ECO:0000256" key="4">
    <source>
        <dbReference type="SAM" id="MobiDB-lite"/>
    </source>
</evidence>
<dbReference type="Gene3D" id="2.10.220.10">
    <property type="entry name" value="Hormone Receptor, Insulin-like Growth Factor Receptor 1, Chain A, domain 2"/>
    <property type="match status" value="2"/>
</dbReference>
<comment type="caution">
    <text evidence="7">The sequence shown here is derived from an EMBL/GenBank/DDBJ whole genome shotgun (WGS) entry which is preliminary data.</text>
</comment>
<evidence type="ECO:0000313" key="7">
    <source>
        <dbReference type="EMBL" id="CAI2366293.1"/>
    </source>
</evidence>
<evidence type="ECO:0000313" key="8">
    <source>
        <dbReference type="Proteomes" id="UP001295684"/>
    </source>
</evidence>
<feature type="chain" id="PRO_5042238569" evidence="6">
    <location>
        <begin position="21"/>
        <end position="1603"/>
    </location>
</feature>
<dbReference type="InterPro" id="IPR009030">
    <property type="entry name" value="Growth_fac_rcpt_cys_sf"/>
</dbReference>
<feature type="transmembrane region" description="Helical" evidence="5">
    <location>
        <begin position="1224"/>
        <end position="1241"/>
    </location>
</feature>
<dbReference type="CDD" id="cd00064">
    <property type="entry name" value="FU"/>
    <property type="match status" value="2"/>
</dbReference>
<dbReference type="SUPFAM" id="SSF57184">
    <property type="entry name" value="Growth factor receptor domain"/>
    <property type="match status" value="2"/>
</dbReference>
<keyword evidence="5" id="KW-0812">Transmembrane</keyword>
<evidence type="ECO:0000256" key="5">
    <source>
        <dbReference type="SAM" id="Phobius"/>
    </source>
</evidence>
<dbReference type="PANTHER" id="PTHR15332:SF175">
    <property type="entry name" value="PROPROTEIN CONVERTASE SUBTILISIN_KEXIN TYPE 5-LIKE"/>
    <property type="match status" value="1"/>
</dbReference>
<feature type="signal peptide" evidence="6">
    <location>
        <begin position="1"/>
        <end position="20"/>
    </location>
</feature>
<dbReference type="InterPro" id="IPR006212">
    <property type="entry name" value="Furin_repeat"/>
</dbReference>
<dbReference type="InterPro" id="IPR013783">
    <property type="entry name" value="Ig-like_fold"/>
</dbReference>
<proteinExistence type="predicted"/>
<dbReference type="SUPFAM" id="SSF49313">
    <property type="entry name" value="Cadherin-like"/>
    <property type="match status" value="1"/>
</dbReference>
<sequence length="1603" mass="181330">MKKLLTTIVILCSLINPICGGKTHCCHQEMRPKIYEQKFGIKENQNSSSDIEHMIFQACNDIEIRFERELGQEIELEHNFTGKWATIDQNHSRIKGTPTVNDIGSYTINVVYKSQSGSRVSRNISVEICGNLSASSLKNCSSESTENVSQILDYRKIAPLKIPQMQKNEISHTKSVEIPLNQNTIVKDNQTEEKTNDDTNWILKNLVHRNLQPTSNQAPHFSSGVPSIPSATISHLYTTSIHRSWFTDPEDDLFLVTGVDISPKDYSTSFNPTTGMFSMFPIDNSLTGSYTLLVTVTDYDGQPGTETTIHNVTLEIPLMILPNAAPYLLKPLKELGYMVKGFELSHCIPKIYFRDPEGDEIIYNAFLKKGTSSQLQWLVIEETEECIQLSGTPTICNVEDKLVIQLSNNILNQAPTVIEMDISVHTCAYSPNIVNAKAPPNGYYGVEYTYTFKFEWIQEQLNLGMTRFQPYHPWIIYDSHLSISPSGWVTIKGTPSFYTSDPNKFMTTIFVSKYGEIIYRNIDLSAIFTEPYPPVFLQEISPGILENIKIEVPNGLELDFGEDKVIDLEGTPITFLIETDQPSPQGMEFFNNGTIRIHQTNDSMVGDYLITVSAQTQYNARSDAKFTLSIIKNSSPVSKNNLIADIQTQPGNSLHVRLGDPYELFDDPNSLEMTASLSSSSGGDIPSFVQYYASNHSILLTPKVEQIGMYQVKYTATNQNGYSGEIFFKIYVNPCYYTCETCSGENVNQCFTCASGYYFSQNSCVNPCPGGYFINPGAQECQKCQDYCQSCTSSSTCDKCEPGSFSYQDSCYQTCPDGFYGDTETWSCQPCHESCTKCFAPSQSQCTECNSTLLYSLLETTCNLVVCVSNQYLNKTDLACHDCIEGCDSCKFETHDQCQQCASGYIMITDTKTCSPCDSLPGYTTDNYGNCIEICGDGVDKGQYQCDDGNLLNGDGCSDTCQVEVGYVCENGICREVTPPSGRISYVSPRNILTINFTEPVVIKDFDKFQKSLRVDILGPLYYNYDFQVYDPGNATKDADNITEFKLRIFNIKTHLYGSNRETIRIEIKNASLIEDLNGNILSQNSFVGSLNKFEYISEDTLRNVDTMGGSVEISIILVFVVNLLFQLSMSSSDSFMWSLIHSLQIIRYIFLVNVKVPQIFEVFIKYLAITIGEVDKIYGFIPNWFSAYVVDTSELTEGVTIGEKFAENGYIFPFCAIIFNKKVTILGGSLLIIVLSCLAAKSLLSKYQWIQTRIQQIWNDLWWNSCVRTLVELFIEISFAFFLNSLNVKFENLSIGLCSVVMIFFGIFVLTCPFKTLDLIVSNPKTLRRSNFKQKFGTLIKDVDLRRTCIQRAYYPIRLFQRLMLTFILVMFYDYPLFQLISFTLIQLTMCYYEFRLIPLKDELHRVLVCTDEVIIMGCLVFLYYFHLVPSDITEDTFMALALICIIFLSFFKTAVIILITFIKRSSDWIDVKVFKIIAKNNMKSRNKKKNVVNKQLSFAKNSLIVQIRNTSKTPFLDKCIKKSPSIKRQKIRKFSTNNPTYKTPPLVQNPIPNTITSSKTISEVSFKPKSILKDLTSTKTLSSPPKPFHRRVKFLDPSNPL</sequence>
<keyword evidence="8" id="KW-1185">Reference proteome</keyword>
<dbReference type="NCBIfam" id="TIGR02232">
    <property type="entry name" value="myxo_disulf_rpt"/>
    <property type="match status" value="1"/>
</dbReference>
<dbReference type="InterPro" id="IPR011936">
    <property type="entry name" value="Myxo_disulph_rpt"/>
</dbReference>
<reference evidence="7" key="1">
    <citation type="submission" date="2023-07" db="EMBL/GenBank/DDBJ databases">
        <authorList>
            <consortium name="AG Swart"/>
            <person name="Singh M."/>
            <person name="Singh A."/>
            <person name="Seah K."/>
            <person name="Emmerich C."/>
        </authorList>
    </citation>
    <scope>NUCLEOTIDE SEQUENCE</scope>
    <source>
        <strain evidence="7">DP1</strain>
    </source>
</reference>
<dbReference type="EMBL" id="CAMPGE010007375">
    <property type="protein sequence ID" value="CAI2366293.1"/>
    <property type="molecule type" value="Genomic_DNA"/>
</dbReference>
<evidence type="ECO:0000256" key="6">
    <source>
        <dbReference type="SAM" id="SignalP"/>
    </source>
</evidence>
<feature type="transmembrane region" description="Helical" evidence="5">
    <location>
        <begin position="1439"/>
        <end position="1464"/>
    </location>
</feature>
<dbReference type="GO" id="GO:0005509">
    <property type="term" value="F:calcium ion binding"/>
    <property type="evidence" value="ECO:0007669"/>
    <property type="project" value="InterPro"/>
</dbReference>